<feature type="region of interest" description="Disordered" evidence="2">
    <location>
        <begin position="79"/>
        <end position="113"/>
    </location>
</feature>
<accession>A0A1X7TC88</accession>
<dbReference type="SUPFAM" id="SSF48371">
    <property type="entry name" value="ARM repeat"/>
    <property type="match status" value="1"/>
</dbReference>
<evidence type="ECO:0000256" key="2">
    <source>
        <dbReference type="SAM" id="MobiDB-lite"/>
    </source>
</evidence>
<dbReference type="STRING" id="400682.A0A1X7TC88"/>
<dbReference type="GO" id="GO:0019888">
    <property type="term" value="F:protein phosphatase regulator activity"/>
    <property type="evidence" value="ECO:0007669"/>
    <property type="project" value="TreeGrafter"/>
</dbReference>
<dbReference type="AlphaFoldDB" id="A0A1X7TC88"/>
<dbReference type="InterPro" id="IPR016024">
    <property type="entry name" value="ARM-type_fold"/>
</dbReference>
<evidence type="ECO:0000256" key="1">
    <source>
        <dbReference type="ARBA" id="ARBA00022737"/>
    </source>
</evidence>
<dbReference type="OrthoDB" id="340346at2759"/>
<dbReference type="EnsemblMetazoa" id="Aqu2.1.12078_001">
    <property type="protein sequence ID" value="Aqu2.1.12078_001"/>
    <property type="gene ID" value="Aqu2.1.12078"/>
</dbReference>
<evidence type="ECO:0000313" key="3">
    <source>
        <dbReference type="EnsemblMetazoa" id="Aqu2.1.12078_001"/>
    </source>
</evidence>
<dbReference type="PANTHER" id="PTHR10648">
    <property type="entry name" value="SERINE/THREONINE-PROTEIN PHOSPHATASE PP2A 65 KDA REGULATORY SUBUNIT"/>
    <property type="match status" value="1"/>
</dbReference>
<reference evidence="3" key="1">
    <citation type="submission" date="2017-05" db="UniProtKB">
        <authorList>
            <consortium name="EnsemblMetazoa"/>
        </authorList>
    </citation>
    <scope>IDENTIFICATION</scope>
</reference>
<dbReference type="GO" id="GO:0005737">
    <property type="term" value="C:cytoplasm"/>
    <property type="evidence" value="ECO:0007669"/>
    <property type="project" value="TreeGrafter"/>
</dbReference>
<dbReference type="Gene3D" id="1.25.10.10">
    <property type="entry name" value="Leucine-rich Repeat Variant"/>
    <property type="match status" value="1"/>
</dbReference>
<organism evidence="3">
    <name type="scientific">Amphimedon queenslandica</name>
    <name type="common">Sponge</name>
    <dbReference type="NCBI Taxonomy" id="400682"/>
    <lineage>
        <taxon>Eukaryota</taxon>
        <taxon>Metazoa</taxon>
        <taxon>Porifera</taxon>
        <taxon>Demospongiae</taxon>
        <taxon>Heteroscleromorpha</taxon>
        <taxon>Haplosclerida</taxon>
        <taxon>Niphatidae</taxon>
        <taxon>Amphimedon</taxon>
    </lineage>
</organism>
<name>A0A1X7TC88_AMPQE</name>
<dbReference type="InterPro" id="IPR011989">
    <property type="entry name" value="ARM-like"/>
</dbReference>
<dbReference type="PANTHER" id="PTHR10648:SF1">
    <property type="entry name" value="SERINE_THREONINE-PROTEIN PHOSPHATASE 4 REGULATORY SUBUNIT 1"/>
    <property type="match status" value="1"/>
</dbReference>
<dbReference type="InParanoid" id="A0A1X7TC88"/>
<proteinExistence type="predicted"/>
<dbReference type="InterPro" id="IPR051023">
    <property type="entry name" value="PP2A_Regulatory_Subunit_A"/>
</dbReference>
<protein>
    <submittedName>
        <fullName evidence="3">Uncharacterized protein</fullName>
    </submittedName>
</protein>
<keyword evidence="1" id="KW-0677">Repeat</keyword>
<feature type="compositionally biased region" description="Polar residues" evidence="2">
    <location>
        <begin position="84"/>
        <end position="108"/>
    </location>
</feature>
<sequence>LFFHKRLISYSLFGSECLPSLLTLSNDVVPNVRLAVARTLYSTLDNTQFISANQSFSQDISSIISKLKEDRDRDVRYYSGNYEDINNNTRTSLSPSTPSAQQLQQFENTQEDTEHKLDIANYKRVRQREKERGTDRLVN</sequence>